<keyword evidence="1" id="KW-0547">Nucleotide-binding</keyword>
<feature type="domain" description="Protein kinase" evidence="3">
    <location>
        <begin position="1"/>
        <end position="209"/>
    </location>
</feature>
<dbReference type="PANTHER" id="PTHR27005:SF522">
    <property type="entry name" value="NON-FUNCTIONAL PSEUDOKINASE ZED1-LIKE"/>
    <property type="match status" value="1"/>
</dbReference>
<sequence>MEEELSPSKKHQLLSWESRLRIATEIADAVTYLHNGTSKPIIHRAINCRNILLDQHYVAKLFEFVLSKLIPLGQTHVDADLSSWYYGSVAPESKRIGRFTEKSDVYSFGVLLFEILTGKRVFNILKDVYGVRVIGQVENSWQEPNSEVLMAEDNEEDIRVYLNANILKGNTVQLMACAELTMRCVQMNPEERPSMIEAAKELRRIRRILGESKDRNGEYDISKEVNPRMPKLDETEVNNIEKNKRLYLEVNIVKGNTGQLMACAELAMSMRENLEERRWMMEAAKELRRIRMF</sequence>
<evidence type="ECO:0000259" key="3">
    <source>
        <dbReference type="PROSITE" id="PS50011"/>
    </source>
</evidence>
<dbReference type="OrthoDB" id="75710at2759"/>
<evidence type="ECO:0000256" key="1">
    <source>
        <dbReference type="ARBA" id="ARBA00022741"/>
    </source>
</evidence>
<dbReference type="AlphaFoldDB" id="A0A835D9F6"/>
<evidence type="ECO:0000313" key="5">
    <source>
        <dbReference type="Proteomes" id="UP000655225"/>
    </source>
</evidence>
<reference evidence="4 5" key="1">
    <citation type="submission" date="2020-04" db="EMBL/GenBank/DDBJ databases">
        <title>Plant Genome Project.</title>
        <authorList>
            <person name="Zhang R.-G."/>
        </authorList>
    </citation>
    <scope>NUCLEOTIDE SEQUENCE [LARGE SCALE GENOMIC DNA]</scope>
    <source>
        <strain evidence="4">YNK0</strain>
        <tissue evidence="4">Leaf</tissue>
    </source>
</reference>
<gene>
    <name evidence="4" type="ORF">HHK36_022264</name>
</gene>
<name>A0A835D9F6_TETSI</name>
<dbReference type="Gene3D" id="1.10.510.10">
    <property type="entry name" value="Transferase(Phosphotransferase) domain 1"/>
    <property type="match status" value="1"/>
</dbReference>
<dbReference type="GO" id="GO:0007166">
    <property type="term" value="P:cell surface receptor signaling pathway"/>
    <property type="evidence" value="ECO:0007669"/>
    <property type="project" value="InterPro"/>
</dbReference>
<dbReference type="SUPFAM" id="SSF56112">
    <property type="entry name" value="Protein kinase-like (PK-like)"/>
    <property type="match status" value="1"/>
</dbReference>
<comment type="caution">
    <text evidence="4">The sequence shown here is derived from an EMBL/GenBank/DDBJ whole genome shotgun (WGS) entry which is preliminary data.</text>
</comment>
<dbReference type="PROSITE" id="PS50011">
    <property type="entry name" value="PROTEIN_KINASE_DOM"/>
    <property type="match status" value="1"/>
</dbReference>
<evidence type="ECO:0000256" key="2">
    <source>
        <dbReference type="ARBA" id="ARBA00022840"/>
    </source>
</evidence>
<dbReference type="EMBL" id="JABCRI010000016">
    <property type="protein sequence ID" value="KAF8391924.1"/>
    <property type="molecule type" value="Genomic_DNA"/>
</dbReference>
<dbReference type="InterPro" id="IPR000719">
    <property type="entry name" value="Prot_kinase_dom"/>
</dbReference>
<protein>
    <recommendedName>
        <fullName evidence="3">Protein kinase domain-containing protein</fullName>
    </recommendedName>
</protein>
<keyword evidence="2" id="KW-0067">ATP-binding</keyword>
<keyword evidence="5" id="KW-1185">Reference proteome</keyword>
<dbReference type="GO" id="GO:0005524">
    <property type="term" value="F:ATP binding"/>
    <property type="evidence" value="ECO:0007669"/>
    <property type="project" value="UniProtKB-KW"/>
</dbReference>
<dbReference type="GO" id="GO:0004674">
    <property type="term" value="F:protein serine/threonine kinase activity"/>
    <property type="evidence" value="ECO:0007669"/>
    <property type="project" value="TreeGrafter"/>
</dbReference>
<dbReference type="InterPro" id="IPR001245">
    <property type="entry name" value="Ser-Thr/Tyr_kinase_cat_dom"/>
</dbReference>
<dbReference type="InterPro" id="IPR011009">
    <property type="entry name" value="Kinase-like_dom_sf"/>
</dbReference>
<dbReference type="PANTHER" id="PTHR27005">
    <property type="entry name" value="WALL-ASSOCIATED RECEPTOR KINASE-LIKE 21"/>
    <property type="match status" value="1"/>
</dbReference>
<dbReference type="GO" id="GO:0005886">
    <property type="term" value="C:plasma membrane"/>
    <property type="evidence" value="ECO:0007669"/>
    <property type="project" value="TreeGrafter"/>
</dbReference>
<dbReference type="Pfam" id="PF07714">
    <property type="entry name" value="PK_Tyr_Ser-Thr"/>
    <property type="match status" value="1"/>
</dbReference>
<proteinExistence type="predicted"/>
<evidence type="ECO:0000313" key="4">
    <source>
        <dbReference type="EMBL" id="KAF8391924.1"/>
    </source>
</evidence>
<accession>A0A835D9F6</accession>
<dbReference type="InterPro" id="IPR045274">
    <property type="entry name" value="WAK-like"/>
</dbReference>
<organism evidence="4 5">
    <name type="scientific">Tetracentron sinense</name>
    <name type="common">Spur-leaf</name>
    <dbReference type="NCBI Taxonomy" id="13715"/>
    <lineage>
        <taxon>Eukaryota</taxon>
        <taxon>Viridiplantae</taxon>
        <taxon>Streptophyta</taxon>
        <taxon>Embryophyta</taxon>
        <taxon>Tracheophyta</taxon>
        <taxon>Spermatophyta</taxon>
        <taxon>Magnoliopsida</taxon>
        <taxon>Trochodendrales</taxon>
        <taxon>Trochodendraceae</taxon>
        <taxon>Tetracentron</taxon>
    </lineage>
</organism>
<dbReference type="Proteomes" id="UP000655225">
    <property type="component" value="Unassembled WGS sequence"/>
</dbReference>